<evidence type="ECO:0000313" key="2">
    <source>
        <dbReference type="Proteomes" id="UP000014680"/>
    </source>
</evidence>
<protein>
    <recommendedName>
        <fullName evidence="3">Leucine rich repeat containing protein BspA family protein</fullName>
    </recommendedName>
</protein>
<dbReference type="GeneID" id="14890221"/>
<accession>A0A0A1U8T3</accession>
<name>A0A0A1U8T3_ENTIV</name>
<feature type="non-terminal residue" evidence="1">
    <location>
        <position position="1"/>
    </location>
</feature>
<gene>
    <name evidence="1" type="ORF">EIN_153670</name>
</gene>
<organism evidence="1 2">
    <name type="scientific">Entamoeba invadens IP1</name>
    <dbReference type="NCBI Taxonomy" id="370355"/>
    <lineage>
        <taxon>Eukaryota</taxon>
        <taxon>Amoebozoa</taxon>
        <taxon>Evosea</taxon>
        <taxon>Archamoebae</taxon>
        <taxon>Mastigamoebida</taxon>
        <taxon>Entamoebidae</taxon>
        <taxon>Entamoeba</taxon>
    </lineage>
</organism>
<dbReference type="EMBL" id="KB206474">
    <property type="protein sequence ID" value="ELP91330.1"/>
    <property type="molecule type" value="Genomic_DNA"/>
</dbReference>
<dbReference type="VEuPathDB" id="AmoebaDB:EIN_153670"/>
<dbReference type="OrthoDB" id="27959at2759"/>
<dbReference type="InterPro" id="IPR032675">
    <property type="entry name" value="LRR_dom_sf"/>
</dbReference>
<dbReference type="KEGG" id="eiv:EIN_153670"/>
<proteinExistence type="predicted"/>
<evidence type="ECO:0000313" key="1">
    <source>
        <dbReference type="EMBL" id="ELP91330.1"/>
    </source>
</evidence>
<keyword evidence="2" id="KW-1185">Reference proteome</keyword>
<dbReference type="RefSeq" id="XP_004258101.1">
    <property type="nucleotide sequence ID" value="XM_004258053.1"/>
</dbReference>
<reference evidence="1 2" key="1">
    <citation type="submission" date="2012-10" db="EMBL/GenBank/DDBJ databases">
        <authorList>
            <person name="Zafar N."/>
            <person name="Inman J."/>
            <person name="Hall N."/>
            <person name="Lorenzi H."/>
            <person name="Caler E."/>
        </authorList>
    </citation>
    <scope>NUCLEOTIDE SEQUENCE [LARGE SCALE GENOMIC DNA]</scope>
    <source>
        <strain evidence="1 2">IP1</strain>
    </source>
</reference>
<sequence length="373" mass="42816">LYSHVERYNLSIKLFTPFLQARVKDIDITSKVSELTLYIFNNVNSTFDFSRMDALKKLTIVYGFNISPSSLELITPLLNTLPFFRTLIIEASASNISAFPRYLALLNFERIKVIFKVIGLKQSIYESFEFKELQKYVTVSSVFNNIYPFMVNENIPLLVDNKKLFIVSPDVVDDAEIVKAWSQYFPFKISVFGNREVINDLFKIDLSLYTSVVDLSLSRINTFMHISLTFPPSLRSLSLSVFNPNPFPELSKLKIEELKINDCSTVTSLHLPTTLSKLHITDCERLSEIVDLNNELMRDLKISCPSVKMIVPYVARLRLEKYVYNKNKIRTPQDVVESRLAKQALGVADNVTVVELPTQFYPVIRKSFLSVNC</sequence>
<dbReference type="Gene3D" id="3.80.10.10">
    <property type="entry name" value="Ribonuclease Inhibitor"/>
    <property type="match status" value="1"/>
</dbReference>
<evidence type="ECO:0008006" key="3">
    <source>
        <dbReference type="Google" id="ProtNLM"/>
    </source>
</evidence>
<dbReference type="OMA" id="YMNARRF"/>
<dbReference type="Proteomes" id="UP000014680">
    <property type="component" value="Unassembled WGS sequence"/>
</dbReference>
<dbReference type="AlphaFoldDB" id="A0A0A1U8T3"/>